<keyword evidence="3" id="KW-1185">Reference proteome</keyword>
<dbReference type="RefSeq" id="WP_132113443.1">
    <property type="nucleotide sequence ID" value="NZ_SMJU01000001.1"/>
</dbReference>
<evidence type="ECO:0000256" key="1">
    <source>
        <dbReference type="SAM" id="Phobius"/>
    </source>
</evidence>
<dbReference type="Proteomes" id="UP000295706">
    <property type="component" value="Unassembled WGS sequence"/>
</dbReference>
<dbReference type="InterPro" id="IPR038695">
    <property type="entry name" value="Saro_0823-like_sf"/>
</dbReference>
<organism evidence="2 3">
    <name type="scientific">Arundinibacter roseus</name>
    <dbReference type="NCBI Taxonomy" id="2070510"/>
    <lineage>
        <taxon>Bacteria</taxon>
        <taxon>Pseudomonadati</taxon>
        <taxon>Bacteroidota</taxon>
        <taxon>Cytophagia</taxon>
        <taxon>Cytophagales</taxon>
        <taxon>Spirosomataceae</taxon>
        <taxon>Arundinibacter</taxon>
    </lineage>
</organism>
<dbReference type="EMBL" id="SMJU01000001">
    <property type="protein sequence ID" value="TDB68891.1"/>
    <property type="molecule type" value="Genomic_DNA"/>
</dbReference>
<dbReference type="AlphaFoldDB" id="A0A4R4KR59"/>
<dbReference type="PANTHER" id="PTHR37953">
    <property type="entry name" value="UPF0127 PROTEIN MJ1496"/>
    <property type="match status" value="1"/>
</dbReference>
<dbReference type="Gene3D" id="2.60.120.1140">
    <property type="entry name" value="Protein of unknown function DUF192"/>
    <property type="match status" value="1"/>
</dbReference>
<gene>
    <name evidence="2" type="ORF">EZE20_00700</name>
</gene>
<dbReference type="OrthoDB" id="5526466at2"/>
<dbReference type="Pfam" id="PF02643">
    <property type="entry name" value="DUF192"/>
    <property type="match status" value="1"/>
</dbReference>
<keyword evidence="1" id="KW-1133">Transmembrane helix</keyword>
<sequence>MRTKQSYFAYILLTVFIIGGLGYVLVPFLKKDRNEPSSGDSETAKTNDPVFVKEGELRFVRDGRVLKKIDVEIAENEAERAKGLMYRPYLPDSTGMLFIFERAEPQAFWMKNTQMPLDIIYVDQARKIVSIQKNAQPFSEESLPSLGEAQYVVEVNAGYCDLHDIQVGDSIEF</sequence>
<evidence type="ECO:0000313" key="3">
    <source>
        <dbReference type="Proteomes" id="UP000295706"/>
    </source>
</evidence>
<keyword evidence="1" id="KW-0472">Membrane</keyword>
<accession>A0A4R4KR59</accession>
<name>A0A4R4KR59_9BACT</name>
<comment type="caution">
    <text evidence="2">The sequence shown here is derived from an EMBL/GenBank/DDBJ whole genome shotgun (WGS) entry which is preliminary data.</text>
</comment>
<proteinExistence type="predicted"/>
<feature type="transmembrane region" description="Helical" evidence="1">
    <location>
        <begin position="7"/>
        <end position="29"/>
    </location>
</feature>
<reference evidence="2 3" key="1">
    <citation type="submission" date="2019-02" db="EMBL/GenBank/DDBJ databases">
        <title>Arundinibacter roseus gen. nov., sp. nov., a new member of the family Cytophagaceae.</title>
        <authorList>
            <person name="Szuroczki S."/>
            <person name="Khayer B."/>
            <person name="Sproer C."/>
            <person name="Toumi M."/>
            <person name="Szabo A."/>
            <person name="Felfoldi T."/>
            <person name="Schumann P."/>
            <person name="Toth E."/>
        </authorList>
    </citation>
    <scope>NUCLEOTIDE SEQUENCE [LARGE SCALE GENOMIC DNA]</scope>
    <source>
        <strain evidence="2 3">DMA-k-7a</strain>
    </source>
</reference>
<dbReference type="InterPro" id="IPR003795">
    <property type="entry name" value="DUF192"/>
</dbReference>
<keyword evidence="1" id="KW-0812">Transmembrane</keyword>
<dbReference type="PANTHER" id="PTHR37953:SF1">
    <property type="entry name" value="UPF0127 PROTEIN MJ1496"/>
    <property type="match status" value="1"/>
</dbReference>
<evidence type="ECO:0000313" key="2">
    <source>
        <dbReference type="EMBL" id="TDB68891.1"/>
    </source>
</evidence>
<protein>
    <submittedName>
        <fullName evidence="2">DUF192 domain-containing protein</fullName>
    </submittedName>
</protein>